<dbReference type="EC" id="1.17.99.9" evidence="12"/>
<feature type="transmembrane region" description="Helical" evidence="12">
    <location>
        <begin position="302"/>
        <end position="323"/>
    </location>
</feature>
<dbReference type="Proteomes" id="UP000078272">
    <property type="component" value="Unassembled WGS sequence"/>
</dbReference>
<evidence type="ECO:0000256" key="5">
    <source>
        <dbReference type="ARBA" id="ARBA00022989"/>
    </source>
</evidence>
<comment type="similarity">
    <text evidence="12">Belongs to the COX15/CtaA family. Type 2 subfamily.</text>
</comment>
<protein>
    <recommendedName>
        <fullName evidence="12">Heme A synthase</fullName>
        <shortName evidence="12">HAS</shortName>
        <ecNumber evidence="12">1.17.99.9</ecNumber>
    </recommendedName>
    <alternativeName>
        <fullName evidence="12">Cytochrome aa3-controlling protein</fullName>
    </alternativeName>
</protein>
<keyword evidence="6 12" id="KW-0560">Oxidoreductase</keyword>
<dbReference type="PANTHER" id="PTHR23289">
    <property type="entry name" value="CYTOCHROME C OXIDASE ASSEMBLY PROTEIN COX15"/>
    <property type="match status" value="1"/>
</dbReference>
<evidence type="ECO:0000256" key="1">
    <source>
        <dbReference type="ARBA" id="ARBA00001970"/>
    </source>
</evidence>
<keyword evidence="12" id="KW-1003">Cell membrane</keyword>
<feature type="transmembrane region" description="Helical" evidence="12">
    <location>
        <begin position="26"/>
        <end position="45"/>
    </location>
</feature>
<dbReference type="EMBL" id="LDPZ01000013">
    <property type="protein sequence ID" value="KTQ96750.1"/>
    <property type="molecule type" value="Genomic_DNA"/>
</dbReference>
<comment type="subunit">
    <text evidence="12">Interacts with CtaB.</text>
</comment>
<keyword evidence="9 12" id="KW-0472">Membrane</keyword>
<dbReference type="GO" id="GO:0046872">
    <property type="term" value="F:metal ion binding"/>
    <property type="evidence" value="ECO:0007669"/>
    <property type="project" value="UniProtKB-KW"/>
</dbReference>
<comment type="subcellular location">
    <subcellularLocation>
        <location evidence="12">Cell membrane</location>
        <topology evidence="12">Multi-pass membrane protein</topology>
    </subcellularLocation>
    <subcellularLocation>
        <location evidence="2">Membrane</location>
        <topology evidence="2">Multi-pass membrane protein</topology>
    </subcellularLocation>
</comment>
<comment type="caution">
    <text evidence="13">The sequence shown here is derived from an EMBL/GenBank/DDBJ whole genome shotgun (WGS) entry which is preliminary data.</text>
</comment>
<dbReference type="RefSeq" id="WP_058634277.1">
    <property type="nucleotide sequence ID" value="NZ_LDPZ01000013.1"/>
</dbReference>
<comment type="function">
    <text evidence="12">Catalyzes the conversion of heme O to heme A by two successive hydroxylations of the methyl group at C8. The first hydroxylation forms heme I, the second hydroxylation results in an unstable dihydroxymethyl group, which spontaneously dehydrates, resulting in the formyl group of heme A.</text>
</comment>
<evidence type="ECO:0000313" key="13">
    <source>
        <dbReference type="EMBL" id="KTQ96750.1"/>
    </source>
</evidence>
<feature type="binding site" description="axial binding residue" evidence="12">
    <location>
        <position position="272"/>
    </location>
    <ligand>
        <name>heme</name>
        <dbReference type="ChEBI" id="CHEBI:30413"/>
    </ligand>
    <ligandPart>
        <name>Fe</name>
        <dbReference type="ChEBI" id="CHEBI:18248"/>
    </ligandPart>
</feature>
<evidence type="ECO:0000256" key="12">
    <source>
        <dbReference type="HAMAP-Rule" id="MF_01665"/>
    </source>
</evidence>
<proteinExistence type="inferred from homology"/>
<feature type="transmembrane region" description="Helical" evidence="12">
    <location>
        <begin position="170"/>
        <end position="190"/>
    </location>
</feature>
<reference evidence="13 14" key="1">
    <citation type="journal article" date="2016" name="Front. Microbiol.">
        <title>Genomic Resource of Rice Seed Associated Bacteria.</title>
        <authorList>
            <person name="Midha S."/>
            <person name="Bansal K."/>
            <person name="Sharma S."/>
            <person name="Kumar N."/>
            <person name="Patil P.P."/>
            <person name="Chaudhry V."/>
            <person name="Patil P.B."/>
        </authorList>
    </citation>
    <scope>NUCLEOTIDE SEQUENCE [LARGE SCALE GENOMIC DNA]</scope>
    <source>
        <strain evidence="13 14">NS226</strain>
    </source>
</reference>
<dbReference type="UniPathway" id="UPA00269">
    <property type="reaction ID" value="UER00713"/>
</dbReference>
<dbReference type="PATRIC" id="fig|401562.3.peg.568"/>
<keyword evidence="8 12" id="KW-0350">Heme biosynthesis</keyword>
<evidence type="ECO:0000256" key="8">
    <source>
        <dbReference type="ARBA" id="ARBA00023133"/>
    </source>
</evidence>
<dbReference type="GO" id="GO:0005886">
    <property type="term" value="C:plasma membrane"/>
    <property type="evidence" value="ECO:0007669"/>
    <property type="project" value="UniProtKB-SubCell"/>
</dbReference>
<evidence type="ECO:0000256" key="3">
    <source>
        <dbReference type="ARBA" id="ARBA00022692"/>
    </source>
</evidence>
<dbReference type="HAMAP" id="MF_01665">
    <property type="entry name" value="HemeA_synth_type2"/>
    <property type="match status" value="1"/>
</dbReference>
<feature type="transmembrane region" description="Helical" evidence="12">
    <location>
        <begin position="139"/>
        <end position="158"/>
    </location>
</feature>
<evidence type="ECO:0000256" key="10">
    <source>
        <dbReference type="ARBA" id="ARBA00044501"/>
    </source>
</evidence>
<sequence length="361" mass="39516">MTLSTHAPTLAREADGWARSRRLIRFWLYGVAALILALVVVGGATRLTESGLSITEWKPIHGIVPPLSQAQWQEEFDLYRQIPQYQLLNKGMSLSDFQTIYWWEWAHRFLARSVGFAFALPLAFFWLTGRIEPWLKPRLVGLLALGGVQGGIGWWMVASGLVERTEVSQYRLAVHLTMACIIFASTLWIAKGLSPQRIEAPPTGHSPKVGALLVALALLQIYLGGLVAGLNAGLSFNTWPLMDGQIVPANLLAMSPAWRNFFENVMTVQFTHRCGAYLLFTVALLHAIAARRLAPGSRHAKMATHLAGLVTLQAALGITTLLLQVPIGWALLHQAGALLVLAGAVFHARELKGAYPLPAAV</sequence>
<feature type="transmembrane region" description="Helical" evidence="12">
    <location>
        <begin position="211"/>
        <end position="234"/>
    </location>
</feature>
<comment type="cofactor">
    <cofactor evidence="1 12">
        <name>heme b</name>
        <dbReference type="ChEBI" id="CHEBI:60344"/>
    </cofactor>
</comment>
<evidence type="ECO:0000256" key="9">
    <source>
        <dbReference type="ARBA" id="ARBA00023136"/>
    </source>
</evidence>
<keyword evidence="3 12" id="KW-0812">Transmembrane</keyword>
<evidence type="ECO:0000313" key="14">
    <source>
        <dbReference type="Proteomes" id="UP000078272"/>
    </source>
</evidence>
<organism evidence="13 14">
    <name type="scientific">Aureimonas ureilytica</name>
    <dbReference type="NCBI Taxonomy" id="401562"/>
    <lineage>
        <taxon>Bacteria</taxon>
        <taxon>Pseudomonadati</taxon>
        <taxon>Pseudomonadota</taxon>
        <taxon>Alphaproteobacteria</taxon>
        <taxon>Hyphomicrobiales</taxon>
        <taxon>Aurantimonadaceae</taxon>
        <taxon>Aureimonas</taxon>
    </lineage>
</organism>
<evidence type="ECO:0000256" key="11">
    <source>
        <dbReference type="ARBA" id="ARBA00048044"/>
    </source>
</evidence>
<evidence type="ECO:0000256" key="2">
    <source>
        <dbReference type="ARBA" id="ARBA00004141"/>
    </source>
</evidence>
<dbReference type="AlphaFoldDB" id="A0A175RCK8"/>
<dbReference type="GO" id="GO:0006784">
    <property type="term" value="P:heme A biosynthetic process"/>
    <property type="evidence" value="ECO:0007669"/>
    <property type="project" value="UniProtKB-UniRule"/>
</dbReference>
<keyword evidence="7 12" id="KW-0408">Iron</keyword>
<name>A0A175RCK8_9HYPH</name>
<keyword evidence="5 12" id="KW-1133">Transmembrane helix</keyword>
<dbReference type="PANTHER" id="PTHR23289:SF2">
    <property type="entry name" value="CYTOCHROME C OXIDASE ASSEMBLY PROTEIN COX15 HOMOLOG"/>
    <property type="match status" value="1"/>
</dbReference>
<feature type="transmembrane region" description="Helical" evidence="12">
    <location>
        <begin position="109"/>
        <end position="127"/>
    </location>
</feature>
<evidence type="ECO:0000256" key="6">
    <source>
        <dbReference type="ARBA" id="ARBA00023002"/>
    </source>
</evidence>
<dbReference type="OrthoDB" id="9793156at2"/>
<keyword evidence="4 12" id="KW-0479">Metal-binding</keyword>
<comment type="pathway">
    <text evidence="10 12">Porphyrin-containing compound metabolism; heme A biosynthesis; heme A from heme O: step 1/1.</text>
</comment>
<accession>A0A175RCK8</accession>
<gene>
    <name evidence="12" type="primary">ctaA</name>
    <name evidence="13" type="ORF">NS226_06405</name>
</gene>
<dbReference type="GO" id="GO:0120547">
    <property type="term" value="F:heme A synthase activity"/>
    <property type="evidence" value="ECO:0007669"/>
    <property type="project" value="UniProtKB-EC"/>
</dbReference>
<feature type="binding site" description="axial binding residue" evidence="12">
    <location>
        <position position="333"/>
    </location>
    <ligand>
        <name>heme</name>
        <dbReference type="ChEBI" id="CHEBI:30413"/>
    </ligand>
    <ligandPart>
        <name>Fe</name>
        <dbReference type="ChEBI" id="CHEBI:18248"/>
    </ligandPart>
</feature>
<dbReference type="Pfam" id="PF02628">
    <property type="entry name" value="COX15-CtaA"/>
    <property type="match status" value="1"/>
</dbReference>
<evidence type="ECO:0000256" key="4">
    <source>
        <dbReference type="ARBA" id="ARBA00022723"/>
    </source>
</evidence>
<feature type="transmembrane region" description="Helical" evidence="12">
    <location>
        <begin position="329"/>
        <end position="348"/>
    </location>
</feature>
<dbReference type="STRING" id="401562.NS365_03850"/>
<evidence type="ECO:0000256" key="7">
    <source>
        <dbReference type="ARBA" id="ARBA00023004"/>
    </source>
</evidence>
<dbReference type="InterPro" id="IPR023754">
    <property type="entry name" value="HemeA_Synthase_type2"/>
</dbReference>
<feature type="transmembrane region" description="Helical" evidence="12">
    <location>
        <begin position="270"/>
        <end position="290"/>
    </location>
</feature>
<dbReference type="InterPro" id="IPR003780">
    <property type="entry name" value="COX15/CtaA_fam"/>
</dbReference>
<comment type="catalytic activity">
    <reaction evidence="11">
        <text>Fe(II)-heme o + 2 A + H2O = Fe(II)-heme a + 2 AH2</text>
        <dbReference type="Rhea" id="RHEA:63388"/>
        <dbReference type="ChEBI" id="CHEBI:13193"/>
        <dbReference type="ChEBI" id="CHEBI:15377"/>
        <dbReference type="ChEBI" id="CHEBI:17499"/>
        <dbReference type="ChEBI" id="CHEBI:60530"/>
        <dbReference type="ChEBI" id="CHEBI:61715"/>
        <dbReference type="EC" id="1.17.99.9"/>
    </reaction>
    <physiologicalReaction direction="left-to-right" evidence="11">
        <dbReference type="Rhea" id="RHEA:63389"/>
    </physiologicalReaction>
</comment>